<dbReference type="Gene3D" id="2.40.70.10">
    <property type="entry name" value="Acid Proteases"/>
    <property type="match status" value="1"/>
</dbReference>
<dbReference type="Proteomes" id="UP000076925">
    <property type="component" value="Unassembled WGS sequence"/>
</dbReference>
<dbReference type="AlphaFoldDB" id="A0A139X569"/>
<sequence>MTSSGIEKMGKVTNTITITNHIDQILATRGFILEEQVRSVTLDNVLVDTGATRLCLPRNIIIDLGLPLQGEVDVKTATGIVKARIYKELHIVVEGREGLFNCIELPEDSDPLLGLIPLEDLGLEPDLMNQKLRILPEYGKNTYLMVL</sequence>
<dbReference type="EMBL" id="ANNX02000031">
    <property type="protein sequence ID" value="KYC39859.1"/>
    <property type="molecule type" value="Genomic_DNA"/>
</dbReference>
<dbReference type="RefSeq" id="WP_017745749.1">
    <property type="nucleotide sequence ID" value="NZ_KQ976354.1"/>
</dbReference>
<dbReference type="SUPFAM" id="SSF50630">
    <property type="entry name" value="Acid proteases"/>
    <property type="match status" value="1"/>
</dbReference>
<dbReference type="Pfam" id="PF13650">
    <property type="entry name" value="Asp_protease_2"/>
    <property type="match status" value="1"/>
</dbReference>
<organism evidence="1 2">
    <name type="scientific">Scytonema hofmannii PCC 7110</name>
    <dbReference type="NCBI Taxonomy" id="128403"/>
    <lineage>
        <taxon>Bacteria</taxon>
        <taxon>Bacillati</taxon>
        <taxon>Cyanobacteriota</taxon>
        <taxon>Cyanophyceae</taxon>
        <taxon>Nostocales</taxon>
        <taxon>Scytonemataceae</taxon>
        <taxon>Scytonema</taxon>
    </lineage>
</organism>
<keyword evidence="1" id="KW-0645">Protease</keyword>
<dbReference type="InterPro" id="IPR021109">
    <property type="entry name" value="Peptidase_aspartic_dom_sf"/>
</dbReference>
<keyword evidence="1" id="KW-0378">Hydrolase</keyword>
<dbReference type="InterPro" id="IPR001969">
    <property type="entry name" value="Aspartic_peptidase_AS"/>
</dbReference>
<protein>
    <submittedName>
        <fullName evidence="1">Aspartyl protease</fullName>
    </submittedName>
</protein>
<dbReference type="GO" id="GO:0006508">
    <property type="term" value="P:proteolysis"/>
    <property type="evidence" value="ECO:0007669"/>
    <property type="project" value="UniProtKB-KW"/>
</dbReference>
<gene>
    <name evidence="1" type="ORF">WA1_28225</name>
</gene>
<dbReference type="GO" id="GO:0004190">
    <property type="term" value="F:aspartic-type endopeptidase activity"/>
    <property type="evidence" value="ECO:0007669"/>
    <property type="project" value="InterPro"/>
</dbReference>
<proteinExistence type="predicted"/>
<name>A0A139X569_9CYAN</name>
<evidence type="ECO:0000313" key="2">
    <source>
        <dbReference type="Proteomes" id="UP000076925"/>
    </source>
</evidence>
<reference evidence="1 2" key="1">
    <citation type="journal article" date="2013" name="Genome Biol. Evol.">
        <title>Genomes of Stigonematalean cyanobacteria (subsection V) and the evolution of oxygenic photosynthesis from prokaryotes to plastids.</title>
        <authorList>
            <person name="Dagan T."/>
            <person name="Roettger M."/>
            <person name="Stucken K."/>
            <person name="Landan G."/>
            <person name="Koch R."/>
            <person name="Major P."/>
            <person name="Gould S.B."/>
            <person name="Goremykin V.V."/>
            <person name="Rippka R."/>
            <person name="Tandeau de Marsac N."/>
            <person name="Gugger M."/>
            <person name="Lockhart P.J."/>
            <person name="Allen J.F."/>
            <person name="Brune I."/>
            <person name="Maus I."/>
            <person name="Puhler A."/>
            <person name="Martin W.F."/>
        </authorList>
    </citation>
    <scope>NUCLEOTIDE SEQUENCE [LARGE SCALE GENOMIC DNA]</scope>
    <source>
        <strain evidence="1 2">PCC 7110</strain>
    </source>
</reference>
<keyword evidence="2" id="KW-1185">Reference proteome</keyword>
<dbReference type="PROSITE" id="PS00141">
    <property type="entry name" value="ASP_PROTEASE"/>
    <property type="match status" value="1"/>
</dbReference>
<evidence type="ECO:0000313" key="1">
    <source>
        <dbReference type="EMBL" id="KYC39859.1"/>
    </source>
</evidence>
<comment type="caution">
    <text evidence="1">The sequence shown here is derived from an EMBL/GenBank/DDBJ whole genome shotgun (WGS) entry which is preliminary data.</text>
</comment>
<accession>A0A139X569</accession>